<keyword evidence="1" id="KW-0677">Repeat</keyword>
<dbReference type="InterPro" id="IPR056884">
    <property type="entry name" value="NPHP3-like_N"/>
</dbReference>
<sequence>MSSFSNAHEFTIHGGEFSNVQGNQKNIKQKLASKLNPDLNAHIQEDKECLEGTRIQIIEKITQWAMNRKDDTPQAFILYGAAGTGKSAISHTIGKKFKKMNCLGGFFCFNCTFHAERTATRAIQSIAYTVPFRSRVQSSIILKKIGVWF</sequence>
<organism evidence="3 4">
    <name type="scientific">Gymnopus androsaceus JB14</name>
    <dbReference type="NCBI Taxonomy" id="1447944"/>
    <lineage>
        <taxon>Eukaryota</taxon>
        <taxon>Fungi</taxon>
        <taxon>Dikarya</taxon>
        <taxon>Basidiomycota</taxon>
        <taxon>Agaricomycotina</taxon>
        <taxon>Agaricomycetes</taxon>
        <taxon>Agaricomycetidae</taxon>
        <taxon>Agaricales</taxon>
        <taxon>Marasmiineae</taxon>
        <taxon>Omphalotaceae</taxon>
        <taxon>Gymnopus</taxon>
    </lineage>
</organism>
<protein>
    <recommendedName>
        <fullName evidence="2">Nephrocystin 3-like N-terminal domain-containing protein</fullName>
    </recommendedName>
</protein>
<dbReference type="OrthoDB" id="5106486at2759"/>
<proteinExistence type="predicted"/>
<dbReference type="InterPro" id="IPR027417">
    <property type="entry name" value="P-loop_NTPase"/>
</dbReference>
<dbReference type="Gene3D" id="3.40.50.300">
    <property type="entry name" value="P-loop containing nucleotide triphosphate hydrolases"/>
    <property type="match status" value="1"/>
</dbReference>
<gene>
    <name evidence="3" type="ORF">BT96DRAFT_975499</name>
</gene>
<dbReference type="Proteomes" id="UP000799118">
    <property type="component" value="Unassembled WGS sequence"/>
</dbReference>
<dbReference type="AlphaFoldDB" id="A0A6A4HSY3"/>
<name>A0A6A4HSY3_9AGAR</name>
<dbReference type="SUPFAM" id="SSF52540">
    <property type="entry name" value="P-loop containing nucleoside triphosphate hydrolases"/>
    <property type="match status" value="1"/>
</dbReference>
<feature type="domain" description="Nephrocystin 3-like N-terminal" evidence="2">
    <location>
        <begin position="60"/>
        <end position="130"/>
    </location>
</feature>
<evidence type="ECO:0000313" key="4">
    <source>
        <dbReference type="Proteomes" id="UP000799118"/>
    </source>
</evidence>
<evidence type="ECO:0000259" key="2">
    <source>
        <dbReference type="Pfam" id="PF24883"/>
    </source>
</evidence>
<dbReference type="EMBL" id="ML769460">
    <property type="protein sequence ID" value="KAE9400104.1"/>
    <property type="molecule type" value="Genomic_DNA"/>
</dbReference>
<keyword evidence="4" id="KW-1185">Reference proteome</keyword>
<accession>A0A6A4HSY3</accession>
<dbReference type="Pfam" id="PF24883">
    <property type="entry name" value="NPHP3_N"/>
    <property type="match status" value="1"/>
</dbReference>
<reference evidence="3" key="1">
    <citation type="journal article" date="2019" name="Environ. Microbiol.">
        <title>Fungal ecological strategies reflected in gene transcription - a case study of two litter decomposers.</title>
        <authorList>
            <person name="Barbi F."/>
            <person name="Kohler A."/>
            <person name="Barry K."/>
            <person name="Baskaran P."/>
            <person name="Daum C."/>
            <person name="Fauchery L."/>
            <person name="Ihrmark K."/>
            <person name="Kuo A."/>
            <person name="LaButti K."/>
            <person name="Lipzen A."/>
            <person name="Morin E."/>
            <person name="Grigoriev I.V."/>
            <person name="Henrissat B."/>
            <person name="Lindahl B."/>
            <person name="Martin F."/>
        </authorList>
    </citation>
    <scope>NUCLEOTIDE SEQUENCE</scope>
    <source>
        <strain evidence="3">JB14</strain>
    </source>
</reference>
<evidence type="ECO:0000256" key="1">
    <source>
        <dbReference type="ARBA" id="ARBA00022737"/>
    </source>
</evidence>
<evidence type="ECO:0000313" key="3">
    <source>
        <dbReference type="EMBL" id="KAE9400104.1"/>
    </source>
</evidence>